<gene>
    <name evidence="1" type="ORF">RHMOL_Rhmol04G0319900</name>
</gene>
<evidence type="ECO:0000313" key="2">
    <source>
        <dbReference type="Proteomes" id="UP001062846"/>
    </source>
</evidence>
<evidence type="ECO:0000313" key="1">
    <source>
        <dbReference type="EMBL" id="KAI8561204.1"/>
    </source>
</evidence>
<reference evidence="1" key="1">
    <citation type="submission" date="2022-02" db="EMBL/GenBank/DDBJ databases">
        <title>Plant Genome Project.</title>
        <authorList>
            <person name="Zhang R.-G."/>
        </authorList>
    </citation>
    <scope>NUCLEOTIDE SEQUENCE</scope>
    <source>
        <strain evidence="1">AT1</strain>
    </source>
</reference>
<keyword evidence="2" id="KW-1185">Reference proteome</keyword>
<accession>A0ACC0P835</accession>
<proteinExistence type="predicted"/>
<dbReference type="Proteomes" id="UP001062846">
    <property type="component" value="Chromosome 4"/>
</dbReference>
<dbReference type="EMBL" id="CM046391">
    <property type="protein sequence ID" value="KAI8561204.1"/>
    <property type="molecule type" value="Genomic_DNA"/>
</dbReference>
<comment type="caution">
    <text evidence="1">The sequence shown here is derived from an EMBL/GenBank/DDBJ whole genome shotgun (WGS) entry which is preliminary data.</text>
</comment>
<sequence length="825" mass="92964">MIHRQLSAAIFPEVQSYSKGCWICSSKYAAKEIRVIYGTLTMVYARLDILALNDLLCLFHWTTVVFQMGKIGLPTFFGKWDTSFQGTCNELNSPTSFNGSDTFHANDFREDPRKSTQGPYTMLLIASVSSYFLLKMVQVNFIKTLINVAWDRLFSFAGTSLPFACVSSSLNKPTPLGLDVAIPSLQDIKWGFARLLYLFNIQLERNVATFFVVLLVACFSFVMIGGFLFYKFRDSEQPLEDCFWDAWACLCSSSSHLKQHTRVERVLGFVLAIWGILFYSRLLSTMTEQFRNNMQKLREGAQMQVLEADHIIICGVNSHLNFILKQLNKYHEFAIRLGTATARKQRILLLSDLPRKQIDKIADSLGKDLNHIDILTKSCSLSLTKSFQRAAADKARSVIILPTKGDRYEVDTDAFLSVLALQPLQKMASVPTIVETVVCGLHRGGKIYFHPNDDEVLQQTDKVLFIGPVHGKKKPQLAYQDVVQEDNTTANDVGVQGKNSESPNHFLEMTKRRLENTVKRPTKSGSKASEWSLGPKECILMLGWRYDVVEMMQEYDNYLGPGSVLEILSDVPIDDRKRANNIAGLGKLKNVRVSHRIGNPLDYDVVTETITDIQKNFNKGEDNTMSIAVISDRDWLLGDPSRADKHSAYSLLLAENICNKLGVKLKFYFLLPHTCKTLQITRIKPALTYIAAEEVMSLVTAQGLHSSANVFFNQYMRSSFSEVNLCLCTTVAENSELNCVWKDILDAEGDEIYVKAIGLYMKEGENPSFAELSERAYLRREVAIGYMKDNKKVINPLPKSEPLCLGPTDSLIVISELEGEQPIVV</sequence>
<protein>
    <submittedName>
        <fullName evidence="1">Uncharacterized protein</fullName>
    </submittedName>
</protein>
<organism evidence="1 2">
    <name type="scientific">Rhododendron molle</name>
    <name type="common">Chinese azalea</name>
    <name type="synonym">Azalea mollis</name>
    <dbReference type="NCBI Taxonomy" id="49168"/>
    <lineage>
        <taxon>Eukaryota</taxon>
        <taxon>Viridiplantae</taxon>
        <taxon>Streptophyta</taxon>
        <taxon>Embryophyta</taxon>
        <taxon>Tracheophyta</taxon>
        <taxon>Spermatophyta</taxon>
        <taxon>Magnoliopsida</taxon>
        <taxon>eudicotyledons</taxon>
        <taxon>Gunneridae</taxon>
        <taxon>Pentapetalae</taxon>
        <taxon>asterids</taxon>
        <taxon>Ericales</taxon>
        <taxon>Ericaceae</taxon>
        <taxon>Ericoideae</taxon>
        <taxon>Rhodoreae</taxon>
        <taxon>Rhododendron</taxon>
    </lineage>
</organism>
<name>A0ACC0P835_RHOML</name>